<dbReference type="InterPro" id="IPR014048">
    <property type="entry name" value="MethylDNA_cys_MeTrfase_DNA-bd"/>
</dbReference>
<dbReference type="NCBIfam" id="TIGR00589">
    <property type="entry name" value="ogt"/>
    <property type="match status" value="1"/>
</dbReference>
<dbReference type="InterPro" id="IPR036388">
    <property type="entry name" value="WH-like_DNA-bd_sf"/>
</dbReference>
<accession>A0A6H9XUT3</accession>
<dbReference type="SUPFAM" id="SSF46767">
    <property type="entry name" value="Methylated DNA-protein cysteine methyltransferase, C-terminal domain"/>
    <property type="match status" value="1"/>
</dbReference>
<dbReference type="GO" id="GO:0003908">
    <property type="term" value="F:methylated-DNA-[protein]-cysteine S-methyltransferase activity"/>
    <property type="evidence" value="ECO:0007669"/>
    <property type="project" value="UniProtKB-EC"/>
</dbReference>
<dbReference type="PROSITE" id="PS00374">
    <property type="entry name" value="MGMT"/>
    <property type="match status" value="1"/>
</dbReference>
<dbReference type="RefSeq" id="WP_005520772.1">
    <property type="nucleotide sequence ID" value="NZ_CAUOLB010000003.1"/>
</dbReference>
<comment type="catalytic activity">
    <reaction evidence="6">
        <text>a 6-O-methyl-2'-deoxyguanosine in DNA + L-cysteinyl-[protein] = S-methyl-L-cysteinyl-[protein] + a 2'-deoxyguanosine in DNA</text>
        <dbReference type="Rhea" id="RHEA:24000"/>
        <dbReference type="Rhea" id="RHEA-COMP:10131"/>
        <dbReference type="Rhea" id="RHEA-COMP:10132"/>
        <dbReference type="Rhea" id="RHEA-COMP:11367"/>
        <dbReference type="Rhea" id="RHEA-COMP:11368"/>
        <dbReference type="ChEBI" id="CHEBI:29950"/>
        <dbReference type="ChEBI" id="CHEBI:82612"/>
        <dbReference type="ChEBI" id="CHEBI:85445"/>
        <dbReference type="ChEBI" id="CHEBI:85448"/>
        <dbReference type="EC" id="2.1.1.63"/>
    </reaction>
</comment>
<evidence type="ECO:0000313" key="9">
    <source>
        <dbReference type="Proteomes" id="UP000249886"/>
    </source>
</evidence>
<keyword evidence="4" id="KW-0227">DNA damage</keyword>
<organism evidence="8 9">
    <name type="scientific">Corynebacterium matruchotii</name>
    <dbReference type="NCBI Taxonomy" id="43768"/>
    <lineage>
        <taxon>Bacteria</taxon>
        <taxon>Bacillati</taxon>
        <taxon>Actinomycetota</taxon>
        <taxon>Actinomycetes</taxon>
        <taxon>Mycobacteriales</taxon>
        <taxon>Corynebacteriaceae</taxon>
        <taxon>Corynebacterium</taxon>
    </lineage>
</organism>
<dbReference type="InterPro" id="IPR001497">
    <property type="entry name" value="MethylDNA_cys_MeTrfase_AS"/>
</dbReference>
<dbReference type="Proteomes" id="UP000249886">
    <property type="component" value="Unassembled WGS sequence"/>
</dbReference>
<keyword evidence="3 8" id="KW-0808">Transferase</keyword>
<name>A0A6H9XUT3_9CORY</name>
<gene>
    <name evidence="8" type="primary">ada</name>
    <name evidence="8" type="ORF">NCTC10254_01925</name>
</gene>
<dbReference type="GO" id="GO:0006281">
    <property type="term" value="P:DNA repair"/>
    <property type="evidence" value="ECO:0007669"/>
    <property type="project" value="UniProtKB-KW"/>
</dbReference>
<evidence type="ECO:0000256" key="5">
    <source>
        <dbReference type="ARBA" id="ARBA00023204"/>
    </source>
</evidence>
<dbReference type="InterPro" id="IPR036217">
    <property type="entry name" value="MethylDNA_cys_MeTrfase_DNAb"/>
</dbReference>
<dbReference type="GeneID" id="84574131"/>
<dbReference type="PANTHER" id="PTHR10815">
    <property type="entry name" value="METHYLATED-DNA--PROTEIN-CYSTEINE METHYLTRANSFERASE"/>
    <property type="match status" value="1"/>
</dbReference>
<evidence type="ECO:0000256" key="4">
    <source>
        <dbReference type="ARBA" id="ARBA00022763"/>
    </source>
</evidence>
<sequence length="167" mass="17818">MTKSAEYSTCDTPHGKFTVVCESETVLAAGWTSDAAELLVLVHPDIRPETITQNDDRCAAAISAVQAFYKGDFSAVGKLAVRQQSGPFRMRAWETLRKIPAGATLTYGEFAVQAGNPRAIRAAAGACAANAAVLFVPCHRVVSAGGKLGGFRYGVDIKQELLELETR</sequence>
<dbReference type="EC" id="2.1.1.63" evidence="8"/>
<proteinExistence type="predicted"/>
<evidence type="ECO:0000259" key="7">
    <source>
        <dbReference type="Pfam" id="PF01035"/>
    </source>
</evidence>
<dbReference type="EMBL" id="UARK01000023">
    <property type="protein sequence ID" value="SPW30816.1"/>
    <property type="molecule type" value="Genomic_DNA"/>
</dbReference>
<evidence type="ECO:0000256" key="2">
    <source>
        <dbReference type="ARBA" id="ARBA00022603"/>
    </source>
</evidence>
<protein>
    <submittedName>
        <fullName evidence="8">Methylated-DNA--protein-cysteine methyltransferase</fullName>
        <ecNumber evidence="8">2.1.1.63</ecNumber>
    </submittedName>
</protein>
<reference evidence="8 9" key="1">
    <citation type="submission" date="2018-06" db="EMBL/GenBank/DDBJ databases">
        <authorList>
            <consortium name="Pathogen Informatics"/>
            <person name="Doyle S."/>
        </authorList>
    </citation>
    <scope>NUCLEOTIDE SEQUENCE [LARGE SCALE GENOMIC DNA]</scope>
    <source>
        <strain evidence="8 9">NCTC10254</strain>
    </source>
</reference>
<evidence type="ECO:0000256" key="3">
    <source>
        <dbReference type="ARBA" id="ARBA00022679"/>
    </source>
</evidence>
<feature type="domain" description="Methylated-DNA-[protein]-cysteine S-methyltransferase DNA binding" evidence="7">
    <location>
        <begin position="87"/>
        <end position="166"/>
    </location>
</feature>
<dbReference type="GO" id="GO:0032259">
    <property type="term" value="P:methylation"/>
    <property type="evidence" value="ECO:0007669"/>
    <property type="project" value="UniProtKB-KW"/>
</dbReference>
<dbReference type="Pfam" id="PF01035">
    <property type="entry name" value="DNA_binding_1"/>
    <property type="match status" value="1"/>
</dbReference>
<keyword evidence="2 8" id="KW-0489">Methyltransferase</keyword>
<evidence type="ECO:0000313" key="8">
    <source>
        <dbReference type="EMBL" id="SPW30816.1"/>
    </source>
</evidence>
<dbReference type="AlphaFoldDB" id="A0A6H9XUT3"/>
<evidence type="ECO:0000256" key="6">
    <source>
        <dbReference type="ARBA" id="ARBA00049348"/>
    </source>
</evidence>
<dbReference type="PANTHER" id="PTHR10815:SF13">
    <property type="entry name" value="METHYLATED-DNA--PROTEIN-CYSTEINE METHYLTRANSFERASE"/>
    <property type="match status" value="1"/>
</dbReference>
<comment type="caution">
    <text evidence="8">The sequence shown here is derived from an EMBL/GenBank/DDBJ whole genome shotgun (WGS) entry which is preliminary data.</text>
</comment>
<keyword evidence="5" id="KW-0234">DNA repair</keyword>
<comment type="catalytic activity">
    <reaction evidence="1">
        <text>a 4-O-methyl-thymidine in DNA + L-cysteinyl-[protein] = a thymidine in DNA + S-methyl-L-cysteinyl-[protein]</text>
        <dbReference type="Rhea" id="RHEA:53428"/>
        <dbReference type="Rhea" id="RHEA-COMP:10131"/>
        <dbReference type="Rhea" id="RHEA-COMP:10132"/>
        <dbReference type="Rhea" id="RHEA-COMP:13555"/>
        <dbReference type="Rhea" id="RHEA-COMP:13556"/>
        <dbReference type="ChEBI" id="CHEBI:29950"/>
        <dbReference type="ChEBI" id="CHEBI:82612"/>
        <dbReference type="ChEBI" id="CHEBI:137386"/>
        <dbReference type="ChEBI" id="CHEBI:137387"/>
        <dbReference type="EC" id="2.1.1.63"/>
    </reaction>
</comment>
<dbReference type="Gene3D" id="1.10.10.10">
    <property type="entry name" value="Winged helix-like DNA-binding domain superfamily/Winged helix DNA-binding domain"/>
    <property type="match status" value="1"/>
</dbReference>
<evidence type="ECO:0000256" key="1">
    <source>
        <dbReference type="ARBA" id="ARBA00001286"/>
    </source>
</evidence>
<dbReference type="CDD" id="cd06445">
    <property type="entry name" value="ATase"/>
    <property type="match status" value="1"/>
</dbReference>